<name>A0A5K3ERJ7_MESCO</name>
<reference evidence="1" key="1">
    <citation type="submission" date="2019-11" db="UniProtKB">
        <authorList>
            <consortium name="WormBaseParasite"/>
        </authorList>
    </citation>
    <scope>IDENTIFICATION</scope>
</reference>
<accession>A0A5K3ERJ7</accession>
<protein>
    <submittedName>
        <fullName evidence="1">LITAF domain-containing protein</fullName>
    </submittedName>
</protein>
<proteinExistence type="predicted"/>
<evidence type="ECO:0000313" key="1">
    <source>
        <dbReference type="WBParaSite" id="MCU_002476-RA"/>
    </source>
</evidence>
<dbReference type="WBParaSite" id="MCU_002476-RA">
    <property type="protein sequence ID" value="MCU_002476-RA"/>
    <property type="gene ID" value="MCU_002476"/>
</dbReference>
<organism evidence="1">
    <name type="scientific">Mesocestoides corti</name>
    <name type="common">Flatworm</name>
    <dbReference type="NCBI Taxonomy" id="53468"/>
    <lineage>
        <taxon>Eukaryota</taxon>
        <taxon>Metazoa</taxon>
        <taxon>Spiralia</taxon>
        <taxon>Lophotrochozoa</taxon>
        <taxon>Platyhelminthes</taxon>
        <taxon>Cestoda</taxon>
        <taxon>Eucestoda</taxon>
        <taxon>Cyclophyllidea</taxon>
        <taxon>Mesocestoididae</taxon>
        <taxon>Mesocestoides</taxon>
    </lineage>
</organism>
<sequence length="150" mass="16963">MLLDASENLFERLTGINFPSALLTLVIRGCLLGRHRGVRCPESGTRPIAVLLPHLPTTSDHQHHLRVWASDVDFSSVDLLLRWLFRMLSDSVVLRLRQGRCAQLSAMQTNPRHLQPHVICLRWVISDPVSFVLVFFLDNSQPPPPLSLSL</sequence>
<dbReference type="AlphaFoldDB" id="A0A5K3ERJ7"/>